<dbReference type="SMART" id="SM00408">
    <property type="entry name" value="IGc2"/>
    <property type="match status" value="2"/>
</dbReference>
<evidence type="ECO:0000256" key="5">
    <source>
        <dbReference type="ARBA" id="ARBA00022777"/>
    </source>
</evidence>
<dbReference type="SUPFAM" id="SSF48726">
    <property type="entry name" value="Immunoglobulin"/>
    <property type="match status" value="2"/>
</dbReference>
<dbReference type="PROSITE" id="PS00109">
    <property type="entry name" value="PROTEIN_KINASE_TYR"/>
    <property type="match status" value="1"/>
</dbReference>
<keyword evidence="4 15" id="KW-0547">Nucleotide-binding</keyword>
<dbReference type="EMBL" id="OB661579">
    <property type="protein sequence ID" value="CAD7228533.1"/>
    <property type="molecule type" value="Genomic_DNA"/>
</dbReference>
<evidence type="ECO:0000256" key="9">
    <source>
        <dbReference type="ARBA" id="ARBA00023137"/>
    </source>
</evidence>
<dbReference type="InterPro" id="IPR013783">
    <property type="entry name" value="Ig-like_fold"/>
</dbReference>
<keyword evidence="6 15" id="KW-0067">ATP-binding</keyword>
<keyword evidence="8" id="KW-0472">Membrane</keyword>
<evidence type="ECO:0000256" key="15">
    <source>
        <dbReference type="PIRSR" id="PIRSR000615-2"/>
    </source>
</evidence>
<dbReference type="GO" id="GO:0004714">
    <property type="term" value="F:transmembrane receptor protein tyrosine kinase activity"/>
    <property type="evidence" value="ECO:0007669"/>
    <property type="project" value="TreeGrafter"/>
</dbReference>
<dbReference type="GO" id="GO:0005886">
    <property type="term" value="C:plasma membrane"/>
    <property type="evidence" value="ECO:0007669"/>
    <property type="project" value="TreeGrafter"/>
</dbReference>
<accession>A0A7R8WGK5</accession>
<feature type="active site" description="Proton acceptor" evidence="14">
    <location>
        <position position="478"/>
    </location>
</feature>
<keyword evidence="3" id="KW-0812">Transmembrane</keyword>
<evidence type="ECO:0008006" key="18">
    <source>
        <dbReference type="Google" id="ProtNLM"/>
    </source>
</evidence>
<dbReference type="GO" id="GO:0007169">
    <property type="term" value="P:cell surface receptor protein tyrosine kinase signaling pathway"/>
    <property type="evidence" value="ECO:0007669"/>
    <property type="project" value="TreeGrafter"/>
</dbReference>
<evidence type="ECO:0000313" key="17">
    <source>
        <dbReference type="EMBL" id="CAD7228533.1"/>
    </source>
</evidence>
<proteinExistence type="predicted"/>
<evidence type="ECO:0000256" key="6">
    <source>
        <dbReference type="ARBA" id="ARBA00022840"/>
    </source>
</evidence>
<protein>
    <recommendedName>
        <fullName evidence="18">Receptor protein-tyrosine kinase</fullName>
    </recommendedName>
</protein>
<reference evidence="17" key="1">
    <citation type="submission" date="2020-11" db="EMBL/GenBank/DDBJ databases">
        <authorList>
            <person name="Tran Van P."/>
        </authorList>
    </citation>
    <scope>NUCLEOTIDE SEQUENCE</scope>
</reference>
<feature type="binding site" evidence="15">
    <location>
        <position position="482"/>
    </location>
    <ligand>
        <name>ATP</name>
        <dbReference type="ChEBI" id="CHEBI:30616"/>
    </ligand>
</feature>
<dbReference type="SMART" id="SM00409">
    <property type="entry name" value="IG"/>
    <property type="match status" value="2"/>
</dbReference>
<dbReference type="InterPro" id="IPR001245">
    <property type="entry name" value="Ser-Thr/Tyr_kinase_cat_dom"/>
</dbReference>
<keyword evidence="12" id="KW-0325">Glycoprotein</keyword>
<feature type="binding site" evidence="15">
    <location>
        <position position="377"/>
    </location>
    <ligand>
        <name>ATP</name>
        <dbReference type="ChEBI" id="CHEBI:30616"/>
    </ligand>
</feature>
<dbReference type="InterPro" id="IPR003599">
    <property type="entry name" value="Ig_sub"/>
</dbReference>
<evidence type="ECO:0000256" key="13">
    <source>
        <dbReference type="ARBA" id="ARBA00023319"/>
    </source>
</evidence>
<keyword evidence="11" id="KW-0675">Receptor</keyword>
<evidence type="ECO:0000256" key="3">
    <source>
        <dbReference type="ARBA" id="ARBA00022692"/>
    </source>
</evidence>
<keyword evidence="9" id="KW-0829">Tyrosine-protein kinase</keyword>
<organism evidence="17">
    <name type="scientific">Cyprideis torosa</name>
    <dbReference type="NCBI Taxonomy" id="163714"/>
    <lineage>
        <taxon>Eukaryota</taxon>
        <taxon>Metazoa</taxon>
        <taxon>Ecdysozoa</taxon>
        <taxon>Arthropoda</taxon>
        <taxon>Crustacea</taxon>
        <taxon>Oligostraca</taxon>
        <taxon>Ostracoda</taxon>
        <taxon>Podocopa</taxon>
        <taxon>Podocopida</taxon>
        <taxon>Cytherocopina</taxon>
        <taxon>Cytheroidea</taxon>
        <taxon>Cytherideidae</taxon>
        <taxon>Cyprideis</taxon>
    </lineage>
</organism>
<keyword evidence="7" id="KW-1133">Transmembrane helix</keyword>
<comment type="subcellular location">
    <subcellularLocation>
        <location evidence="1">Membrane</location>
        <topology evidence="1">Single-pass membrane protein</topology>
    </subcellularLocation>
</comment>
<dbReference type="InterPro" id="IPR008266">
    <property type="entry name" value="Tyr_kinase_AS"/>
</dbReference>
<dbReference type="PANTHER" id="PTHR24416:SF611">
    <property type="entry name" value="TYROSINE-PROTEIN KINASE TRANSMEMBRANE RECEPTOR ROR"/>
    <property type="match status" value="1"/>
</dbReference>
<keyword evidence="16" id="KW-0460">Magnesium</keyword>
<dbReference type="GO" id="GO:0046872">
    <property type="term" value="F:metal ion binding"/>
    <property type="evidence" value="ECO:0007669"/>
    <property type="project" value="UniProtKB-KW"/>
</dbReference>
<dbReference type="InterPro" id="IPR000719">
    <property type="entry name" value="Prot_kinase_dom"/>
</dbReference>
<dbReference type="InterPro" id="IPR003598">
    <property type="entry name" value="Ig_sub2"/>
</dbReference>
<dbReference type="PROSITE" id="PS50011">
    <property type="entry name" value="PROTEIN_KINASE_DOM"/>
    <property type="match status" value="1"/>
</dbReference>
<dbReference type="Gene3D" id="1.10.510.10">
    <property type="entry name" value="Transferase(Phosphotransferase) domain 1"/>
    <property type="match status" value="1"/>
</dbReference>
<evidence type="ECO:0000256" key="2">
    <source>
        <dbReference type="ARBA" id="ARBA00022679"/>
    </source>
</evidence>
<keyword evidence="2" id="KW-0808">Transferase</keyword>
<evidence type="ECO:0000256" key="14">
    <source>
        <dbReference type="PIRSR" id="PIRSR000615-1"/>
    </source>
</evidence>
<feature type="binding site" evidence="16">
    <location>
        <position position="483"/>
    </location>
    <ligand>
        <name>Mg(2+)</name>
        <dbReference type="ChEBI" id="CHEBI:18420"/>
    </ligand>
</feature>
<dbReference type="SMART" id="SM00219">
    <property type="entry name" value="TyrKc"/>
    <property type="match status" value="1"/>
</dbReference>
<dbReference type="Pfam" id="PF07714">
    <property type="entry name" value="PK_Tyr_Ser-Thr"/>
    <property type="match status" value="1"/>
</dbReference>
<keyword evidence="13" id="KW-0393">Immunoglobulin domain</keyword>
<evidence type="ECO:0000256" key="16">
    <source>
        <dbReference type="PIRSR" id="PIRSR000615-3"/>
    </source>
</evidence>
<dbReference type="InterPro" id="IPR011009">
    <property type="entry name" value="Kinase-like_dom_sf"/>
</dbReference>
<dbReference type="PRINTS" id="PR00109">
    <property type="entry name" value="TYRKINASE"/>
</dbReference>
<dbReference type="OrthoDB" id="535945at2759"/>
<keyword evidence="16" id="KW-0479">Metal-binding</keyword>
<dbReference type="InterPro" id="IPR007110">
    <property type="entry name" value="Ig-like_dom"/>
</dbReference>
<gene>
    <name evidence="17" type="ORF">CTOB1V02_LOCUS6414</name>
</gene>
<keyword evidence="5" id="KW-0418">Kinase</keyword>
<dbReference type="Gene3D" id="2.60.40.10">
    <property type="entry name" value="Immunoglobulins"/>
    <property type="match status" value="2"/>
</dbReference>
<feature type="binding site" evidence="16">
    <location>
        <position position="496"/>
    </location>
    <ligand>
        <name>Mg(2+)</name>
        <dbReference type="ChEBI" id="CHEBI:18420"/>
    </ligand>
</feature>
<dbReference type="SUPFAM" id="SSF56112">
    <property type="entry name" value="Protein kinase-like (PK-like)"/>
    <property type="match status" value="1"/>
</dbReference>
<dbReference type="InterPro" id="IPR020635">
    <property type="entry name" value="Tyr_kinase_cat_dom"/>
</dbReference>
<name>A0A7R8WGK5_9CRUS</name>
<evidence type="ECO:0000256" key="10">
    <source>
        <dbReference type="ARBA" id="ARBA00023157"/>
    </source>
</evidence>
<dbReference type="Pfam" id="PF07679">
    <property type="entry name" value="I-set"/>
    <property type="match status" value="1"/>
</dbReference>
<dbReference type="GO" id="GO:0043235">
    <property type="term" value="C:receptor complex"/>
    <property type="evidence" value="ECO:0007669"/>
    <property type="project" value="TreeGrafter"/>
</dbReference>
<evidence type="ECO:0000256" key="7">
    <source>
        <dbReference type="ARBA" id="ARBA00022989"/>
    </source>
</evidence>
<evidence type="ECO:0000256" key="4">
    <source>
        <dbReference type="ARBA" id="ARBA00022741"/>
    </source>
</evidence>
<sequence>MELTYLEEPGQLSCTPLQGNPAPSISWSKDGRPLSPEDGWTIPPDSYKIVKAILTFKDIANYSCHLTNELGTATKHIFLQLSTLAFSWNSMPAREGTNRTTLACPVVGGQETEIVHWLRDPDVPCDKKWLDCEVGGFKGLLSCLRGQGMTGGADYPPPGRLGDLQPFPRGNDWWSDFALARDSSTVSSELSNDLPELVLTNLTVNDSGWYTCRLRALHASTYLNVLSAEEFDSLSVNVDHAFRRGPYIVLGVVGSLCLLLLIPLVYLKRRADKNRKEVRKLRNTIKKITIEKGEAHNGSITMPKVDIQEVSIDDPELRSYANLAAPHKIERQYIMDPDPIWEIDRESLQLGCILDEGAFGKVRSQESQYLGVKVVCKTLKDTHCDSDVLDFVRELEVMKAVGKHQNIINLLGACTQGVGPLFVVVEWADNGNLKKYLYRRRPYIRYEIPLSLSDLLGFSLQVARGMQFLTSRGVIHRDIAARNVLVAEGGKCKISDFGLARDVKDTGNVYQKLTAGILPVRWMAPETMDERRLFSAQSDVWSFGVLMWEIMSFGDSPYPNLKDTTELYSLLLTGHRMEKPSTCPVHLYVLMRECWNFKPGLRPTFSTIVPRLEEIFSSLTDDTEEFLSLVSSDVLIGAHRQS</sequence>
<evidence type="ECO:0000256" key="8">
    <source>
        <dbReference type="ARBA" id="ARBA00023136"/>
    </source>
</evidence>
<dbReference type="FunFam" id="1.10.510.10:FF:000554">
    <property type="entry name" value="Predicted protein"/>
    <property type="match status" value="1"/>
</dbReference>
<dbReference type="AlphaFoldDB" id="A0A7R8WGK5"/>
<keyword evidence="10" id="KW-1015">Disulfide bond</keyword>
<dbReference type="GO" id="GO:0005524">
    <property type="term" value="F:ATP binding"/>
    <property type="evidence" value="ECO:0007669"/>
    <property type="project" value="UniProtKB-KW"/>
</dbReference>
<dbReference type="PANTHER" id="PTHR24416">
    <property type="entry name" value="TYROSINE-PROTEIN KINASE RECEPTOR"/>
    <property type="match status" value="1"/>
</dbReference>
<dbReference type="InterPro" id="IPR013098">
    <property type="entry name" value="Ig_I-set"/>
</dbReference>
<dbReference type="InterPro" id="IPR036179">
    <property type="entry name" value="Ig-like_dom_sf"/>
</dbReference>
<dbReference type="InterPro" id="IPR050122">
    <property type="entry name" value="RTK"/>
</dbReference>
<dbReference type="Gene3D" id="3.30.200.20">
    <property type="entry name" value="Phosphorylase Kinase, domain 1"/>
    <property type="match status" value="1"/>
</dbReference>
<evidence type="ECO:0000256" key="1">
    <source>
        <dbReference type="ARBA" id="ARBA00004167"/>
    </source>
</evidence>
<dbReference type="PROSITE" id="PS50835">
    <property type="entry name" value="IG_LIKE"/>
    <property type="match status" value="2"/>
</dbReference>
<evidence type="ECO:0000256" key="11">
    <source>
        <dbReference type="ARBA" id="ARBA00023170"/>
    </source>
</evidence>
<evidence type="ECO:0000256" key="12">
    <source>
        <dbReference type="ARBA" id="ARBA00023180"/>
    </source>
</evidence>